<reference evidence="1" key="2">
    <citation type="journal article" date="2007" name="Nature">
        <title>Evolution of genes and genomes on the Drosophila phylogeny.</title>
        <authorList>
            <consortium name="Drosophila 12 Genomes Consortium"/>
            <person name="Clark A.G."/>
            <person name="Eisen M.B."/>
            <person name="Smith D.R."/>
            <person name="Bergman C.M."/>
            <person name="Oliver B."/>
            <person name="Markow T.A."/>
            <person name="Kaufman T.C."/>
            <person name="Kellis M."/>
            <person name="Gelbart W."/>
            <person name="Iyer V.N."/>
            <person name="Pollard D.A."/>
            <person name="Sackton T.B."/>
            <person name="Larracuente A.M."/>
            <person name="Singh N.D."/>
            <person name="Abad J.P."/>
            <person name="Abt D.N."/>
            <person name="Adryan B."/>
            <person name="Aguade M."/>
            <person name="Akashi H."/>
            <person name="Anderson W.W."/>
            <person name="Aquadro C.F."/>
            <person name="Ardell D.H."/>
            <person name="Arguello R."/>
            <person name="Artieri C.G."/>
            <person name="Barbash D.A."/>
            <person name="Barker D."/>
            <person name="Barsanti P."/>
            <person name="Batterham P."/>
            <person name="Batzoglou S."/>
            <person name="Begun D."/>
            <person name="Bhutkar A."/>
            <person name="Blanco E."/>
            <person name="Bosak S.A."/>
            <person name="Bradley R.K."/>
            <person name="Brand A.D."/>
            <person name="Brent M.R."/>
            <person name="Brooks A.N."/>
            <person name="Brown R.H."/>
            <person name="Butlin R.K."/>
            <person name="Caggese C."/>
            <person name="Calvi B.R."/>
            <person name="Bernardo de Carvalho A."/>
            <person name="Caspi A."/>
            <person name="Castrezana S."/>
            <person name="Celniker S.E."/>
            <person name="Chang J.L."/>
            <person name="Chapple C."/>
            <person name="Chatterji S."/>
            <person name="Chinwalla A."/>
            <person name="Civetta A."/>
            <person name="Clifton S.W."/>
            <person name="Comeron J.M."/>
            <person name="Costello J.C."/>
            <person name="Coyne J.A."/>
            <person name="Daub J."/>
            <person name="David R.G."/>
            <person name="Delcher A.L."/>
            <person name="Delehaunty K."/>
            <person name="Do C.B."/>
            <person name="Ebling H."/>
            <person name="Edwards K."/>
            <person name="Eickbush T."/>
            <person name="Evans J.D."/>
            <person name="Filipski A."/>
            <person name="Findeiss S."/>
            <person name="Freyhult E."/>
            <person name="Fulton L."/>
            <person name="Fulton R."/>
            <person name="Garcia A.C."/>
            <person name="Gardiner A."/>
            <person name="Garfield D.A."/>
            <person name="Garvin B.E."/>
            <person name="Gibson G."/>
            <person name="Gilbert D."/>
            <person name="Gnerre S."/>
            <person name="Godfrey J."/>
            <person name="Good R."/>
            <person name="Gotea V."/>
            <person name="Gravely B."/>
            <person name="Greenberg A.J."/>
            <person name="Griffiths-Jones S."/>
            <person name="Gross S."/>
            <person name="Guigo R."/>
            <person name="Gustafson E.A."/>
            <person name="Haerty W."/>
            <person name="Hahn M.W."/>
            <person name="Halligan D.L."/>
            <person name="Halpern A.L."/>
            <person name="Halter G.M."/>
            <person name="Han M.V."/>
            <person name="Heger A."/>
            <person name="Hillier L."/>
            <person name="Hinrichs A.S."/>
            <person name="Holmes I."/>
            <person name="Hoskins R.A."/>
            <person name="Hubisz M.J."/>
            <person name="Hultmark D."/>
            <person name="Huntley M.A."/>
            <person name="Jaffe D.B."/>
            <person name="Jagadeeshan S."/>
            <person name="Jeck W.R."/>
            <person name="Johnson J."/>
            <person name="Jones C.D."/>
            <person name="Jordan W.C."/>
            <person name="Karpen G.H."/>
            <person name="Kataoka E."/>
            <person name="Keightley P.D."/>
            <person name="Kheradpour P."/>
            <person name="Kirkness E.F."/>
            <person name="Koerich L.B."/>
            <person name="Kristiansen K."/>
            <person name="Kudrna D."/>
            <person name="Kulathinal R.J."/>
            <person name="Kumar S."/>
            <person name="Kwok R."/>
            <person name="Lander E."/>
            <person name="Langley C.H."/>
            <person name="Lapoint R."/>
            <person name="Lazzaro B.P."/>
            <person name="Lee S.J."/>
            <person name="Levesque L."/>
            <person name="Li R."/>
            <person name="Lin C.F."/>
            <person name="Lin M.F."/>
            <person name="Lindblad-Toh K."/>
            <person name="Llopart A."/>
            <person name="Long M."/>
            <person name="Low L."/>
            <person name="Lozovsky E."/>
            <person name="Lu J."/>
            <person name="Luo M."/>
            <person name="Machado C.A."/>
            <person name="Makalowski W."/>
            <person name="Marzo M."/>
            <person name="Matsuda M."/>
            <person name="Matzkin L."/>
            <person name="McAllister B."/>
            <person name="McBride C.S."/>
            <person name="McKernan B."/>
            <person name="McKernan K."/>
            <person name="Mendez-Lago M."/>
            <person name="Minx P."/>
            <person name="Mollenhauer M.U."/>
            <person name="Montooth K."/>
            <person name="Mount S.M."/>
            <person name="Mu X."/>
            <person name="Myers E."/>
            <person name="Negre B."/>
            <person name="Newfeld S."/>
            <person name="Nielsen R."/>
            <person name="Noor M.A."/>
            <person name="O'Grady P."/>
            <person name="Pachter L."/>
            <person name="Papaceit M."/>
            <person name="Parisi M.J."/>
            <person name="Parisi M."/>
            <person name="Parts L."/>
            <person name="Pedersen J.S."/>
            <person name="Pesole G."/>
            <person name="Phillippy A.M."/>
            <person name="Ponting C.P."/>
            <person name="Pop M."/>
            <person name="Porcelli D."/>
            <person name="Powell J.R."/>
            <person name="Prohaska S."/>
            <person name="Pruitt K."/>
            <person name="Puig M."/>
            <person name="Quesneville H."/>
            <person name="Ram K.R."/>
            <person name="Rand D."/>
            <person name="Rasmussen M.D."/>
            <person name="Reed L.K."/>
            <person name="Reenan R."/>
            <person name="Reily A."/>
            <person name="Remington K.A."/>
            <person name="Rieger T.T."/>
            <person name="Ritchie M.G."/>
            <person name="Robin C."/>
            <person name="Rogers Y.H."/>
            <person name="Rohde C."/>
            <person name="Rozas J."/>
            <person name="Rubenfield M.J."/>
            <person name="Ruiz A."/>
            <person name="Russo S."/>
            <person name="Salzberg S.L."/>
            <person name="Sanchez-Gracia A."/>
            <person name="Saranga D.J."/>
            <person name="Sato H."/>
            <person name="Schaeffer S.W."/>
            <person name="Schatz M.C."/>
            <person name="Schlenke T."/>
            <person name="Schwartz R."/>
            <person name="Segarra C."/>
            <person name="Singh R.S."/>
            <person name="Sirot L."/>
            <person name="Sirota M."/>
            <person name="Sisneros N.B."/>
            <person name="Smith C.D."/>
            <person name="Smith T.F."/>
            <person name="Spieth J."/>
            <person name="Stage D.E."/>
            <person name="Stark A."/>
            <person name="Stephan W."/>
            <person name="Strausberg R.L."/>
            <person name="Strempel S."/>
            <person name="Sturgill D."/>
            <person name="Sutton G."/>
            <person name="Sutton G.G."/>
            <person name="Tao W."/>
            <person name="Teichmann S."/>
            <person name="Tobari Y.N."/>
            <person name="Tomimura Y."/>
            <person name="Tsolas J.M."/>
            <person name="Valente V.L."/>
            <person name="Venter E."/>
            <person name="Venter J.C."/>
            <person name="Vicario S."/>
            <person name="Vieira F.G."/>
            <person name="Vilella A.J."/>
            <person name="Villasante A."/>
            <person name="Walenz B."/>
            <person name="Wang J."/>
            <person name="Wasserman M."/>
            <person name="Watts T."/>
            <person name="Wilson D."/>
            <person name="Wilson R.K."/>
            <person name="Wing R.A."/>
            <person name="Wolfner M.F."/>
            <person name="Wong A."/>
            <person name="Wong G.K."/>
            <person name="Wu C.I."/>
            <person name="Wu G."/>
            <person name="Yamamoto D."/>
            <person name="Yang H.P."/>
            <person name="Yang S.P."/>
            <person name="Yorke J.A."/>
            <person name="Yoshida K."/>
            <person name="Zdobnov E."/>
            <person name="Zhang P."/>
            <person name="Zhang Y."/>
            <person name="Zimin A.V."/>
            <person name="Baldwin J."/>
            <person name="Abdouelleil A."/>
            <person name="Abdulkadir J."/>
            <person name="Abebe A."/>
            <person name="Abera B."/>
            <person name="Abreu J."/>
            <person name="Acer S.C."/>
            <person name="Aftuck L."/>
            <person name="Alexander A."/>
            <person name="An P."/>
            <person name="Anderson E."/>
            <person name="Anderson S."/>
            <person name="Arachi H."/>
            <person name="Azer M."/>
            <person name="Bachantsang P."/>
            <person name="Barry A."/>
            <person name="Bayul T."/>
            <person name="Berlin A."/>
            <person name="Bessette D."/>
            <person name="Bloom T."/>
            <person name="Blye J."/>
            <person name="Boguslavskiy L."/>
            <person name="Bonnet C."/>
            <person name="Boukhgalter B."/>
            <person name="Bourzgui I."/>
            <person name="Brown A."/>
            <person name="Cahill P."/>
            <person name="Channer S."/>
            <person name="Cheshatsang Y."/>
            <person name="Chuda L."/>
            <person name="Citroen M."/>
            <person name="Collymore A."/>
            <person name="Cooke P."/>
            <person name="Costello M."/>
            <person name="D'Aco K."/>
            <person name="Daza R."/>
            <person name="De Haan G."/>
            <person name="DeGray S."/>
            <person name="DeMaso C."/>
            <person name="Dhargay N."/>
            <person name="Dooley K."/>
            <person name="Dooley E."/>
            <person name="Doricent M."/>
            <person name="Dorje P."/>
            <person name="Dorjee K."/>
            <person name="Dupes A."/>
            <person name="Elong R."/>
            <person name="Falk J."/>
            <person name="Farina A."/>
            <person name="Faro S."/>
            <person name="Ferguson D."/>
            <person name="Fisher S."/>
            <person name="Foley C.D."/>
            <person name="Franke A."/>
            <person name="Friedrich D."/>
            <person name="Gadbois L."/>
            <person name="Gearin G."/>
            <person name="Gearin C.R."/>
            <person name="Giannoukos G."/>
            <person name="Goode T."/>
            <person name="Graham J."/>
            <person name="Grandbois E."/>
            <person name="Grewal S."/>
            <person name="Gyaltsen K."/>
            <person name="Hafez N."/>
            <person name="Hagos B."/>
            <person name="Hall J."/>
            <person name="Henson C."/>
            <person name="Hollinger A."/>
            <person name="Honan T."/>
            <person name="Huard M.D."/>
            <person name="Hughes L."/>
            <person name="Hurhula B."/>
            <person name="Husby M.E."/>
            <person name="Kamat A."/>
            <person name="Kanga B."/>
            <person name="Kashin S."/>
            <person name="Khazanovich D."/>
            <person name="Kisner P."/>
            <person name="Lance K."/>
            <person name="Lara M."/>
            <person name="Lee W."/>
            <person name="Lennon N."/>
            <person name="Letendre F."/>
            <person name="LeVine R."/>
            <person name="Lipovsky A."/>
            <person name="Liu X."/>
            <person name="Liu J."/>
            <person name="Liu S."/>
            <person name="Lokyitsang T."/>
            <person name="Lokyitsang Y."/>
            <person name="Lubonja R."/>
            <person name="Lui A."/>
            <person name="MacDonald P."/>
            <person name="Magnisalis V."/>
            <person name="Maru K."/>
            <person name="Matthews C."/>
            <person name="McCusker W."/>
            <person name="McDonough S."/>
            <person name="Mehta T."/>
            <person name="Meldrim J."/>
            <person name="Meneus L."/>
            <person name="Mihai O."/>
            <person name="Mihalev A."/>
            <person name="Mihova T."/>
            <person name="Mittelman R."/>
            <person name="Mlenga V."/>
            <person name="Montmayeur A."/>
            <person name="Mulrain L."/>
            <person name="Navidi A."/>
            <person name="Naylor J."/>
            <person name="Negash T."/>
            <person name="Nguyen T."/>
            <person name="Nguyen N."/>
            <person name="Nicol R."/>
            <person name="Norbu C."/>
            <person name="Norbu N."/>
            <person name="Novod N."/>
            <person name="O'Neill B."/>
            <person name="Osman S."/>
            <person name="Markiewicz E."/>
            <person name="Oyono O.L."/>
            <person name="Patti C."/>
            <person name="Phunkhang P."/>
            <person name="Pierre F."/>
            <person name="Priest M."/>
            <person name="Raghuraman S."/>
            <person name="Rege F."/>
            <person name="Reyes R."/>
            <person name="Rise C."/>
            <person name="Rogov P."/>
            <person name="Ross K."/>
            <person name="Ryan E."/>
            <person name="Settipalli S."/>
            <person name="Shea T."/>
            <person name="Sherpa N."/>
            <person name="Shi L."/>
            <person name="Shih D."/>
            <person name="Sparrow T."/>
            <person name="Spaulding J."/>
            <person name="Stalker J."/>
            <person name="Stange-Thomann N."/>
            <person name="Stavropoulos S."/>
            <person name="Stone C."/>
            <person name="Strader C."/>
            <person name="Tesfaye S."/>
            <person name="Thomson T."/>
            <person name="Thoulutsang Y."/>
            <person name="Thoulutsang D."/>
            <person name="Topham K."/>
            <person name="Topping I."/>
            <person name="Tsamla T."/>
            <person name="Vassiliev H."/>
            <person name="Vo A."/>
            <person name="Wangchuk T."/>
            <person name="Wangdi T."/>
            <person name="Weiand M."/>
            <person name="Wilkinson J."/>
            <person name="Wilson A."/>
            <person name="Yadav S."/>
            <person name="Young G."/>
            <person name="Yu Q."/>
            <person name="Zembek L."/>
            <person name="Zhong D."/>
            <person name="Zimmer A."/>
            <person name="Zwirko Z."/>
            <person name="Jaffe D.B."/>
            <person name="Alvarez P."/>
            <person name="Brockman W."/>
            <person name="Butler J."/>
            <person name="Chin C."/>
            <person name="Gnerre S."/>
            <person name="Grabherr M."/>
            <person name="Kleber M."/>
            <person name="Mauceli E."/>
            <person name="MacCallum I."/>
        </authorList>
    </citation>
    <scope>NUCLEOTIDE SEQUENCE [LARGE SCALE GENOMIC DNA]</scope>
    <source>
        <strain evidence="1">MV2-25</strain>
    </source>
</reference>
<sequence length="146" mass="16352">MKVNTRKTRQMFRKARDCAKTKRCRGGGAIVVVRRTLRFDPICLLDGNSVLNQIGVAVAGQSETLFVSVSYIPPNTCYAIYKTHTQNIAEIYGSLRDRQYLCVFGDFNLGSLIWSGDPQSLAMIPSNVHLPHEILLIDECFSNLVN</sequence>
<dbReference type="EMBL" id="CH475643">
    <property type="protein sequence ID" value="KRT05201.1"/>
    <property type="molecule type" value="Genomic_DNA"/>
</dbReference>
<evidence type="ECO:0008006" key="2">
    <source>
        <dbReference type="Google" id="ProtNLM"/>
    </source>
</evidence>
<proteinExistence type="predicted"/>
<organism evidence="1">
    <name type="scientific">Drosophila pseudoobscura pseudoobscura</name>
    <name type="common">Fruit fly</name>
    <dbReference type="NCBI Taxonomy" id="46245"/>
    <lineage>
        <taxon>Eukaryota</taxon>
        <taxon>Metazoa</taxon>
        <taxon>Ecdysozoa</taxon>
        <taxon>Arthropoda</taxon>
        <taxon>Hexapoda</taxon>
        <taxon>Insecta</taxon>
        <taxon>Pterygota</taxon>
        <taxon>Neoptera</taxon>
        <taxon>Endopterygota</taxon>
        <taxon>Diptera</taxon>
        <taxon>Brachycera</taxon>
        <taxon>Muscomorpha</taxon>
        <taxon>Ephydroidea</taxon>
        <taxon>Drosophilidae</taxon>
        <taxon>Drosophila</taxon>
        <taxon>Sophophora</taxon>
    </lineage>
</organism>
<reference evidence="1" key="1">
    <citation type="journal article" date="2005" name="Genome Res.">
        <title>Comparative genome sequencing of Drosophila pseudoobscura: chromosomal, gene, and cis-element evolution.</title>
        <authorList>
            <person name="Richards S."/>
            <person name="Liu Y."/>
            <person name="Bettencourt B.R."/>
            <person name="Hradecky P."/>
            <person name="Letovsky S."/>
            <person name="Nielsen R."/>
            <person name="Thornton K."/>
            <person name="Hubisz M.J."/>
            <person name="Chen R."/>
            <person name="Meisel R.P."/>
            <person name="Couronne O."/>
            <person name="Hua S."/>
            <person name="Smith M.A."/>
            <person name="Zhang P."/>
            <person name="Liu J."/>
            <person name="Bussemaker H.J."/>
            <person name="van Batenburg M.F."/>
            <person name="Howells S.L."/>
            <person name="Scherer S.E."/>
            <person name="Sodergren E."/>
            <person name="Matthews B.B."/>
            <person name="Crosby M.A."/>
            <person name="Schroeder A.J."/>
            <person name="Ortiz-Barrientos D."/>
            <person name="Rives C.M."/>
            <person name="Metzker M.L."/>
            <person name="Muzny D.M."/>
            <person name="Scott G."/>
            <person name="Steffen D."/>
            <person name="Wheeler D.A."/>
            <person name="Worley K.C."/>
            <person name="Havlak P."/>
            <person name="Durbin K.J."/>
            <person name="Egan A."/>
            <person name="Gill R."/>
            <person name="Hume J."/>
            <person name="Morgan M.B."/>
            <person name="Miner G."/>
            <person name="Hamilton C."/>
            <person name="Huang Y."/>
            <person name="Waldron L."/>
            <person name="Verduzco D."/>
            <person name="Clerc-Blankenburg K.P."/>
            <person name="Dubchak I."/>
            <person name="Noor M.A."/>
            <person name="Anderson W."/>
            <person name="White K.P."/>
            <person name="Clark A.G."/>
            <person name="Schaeffer S.W."/>
            <person name="Gelbart W."/>
            <person name="Weinstock G.M."/>
            <person name="Gibbs R.A."/>
        </authorList>
    </citation>
    <scope>NUCLEOTIDE SEQUENCE [LARGE SCALE GENOMIC DNA]</scope>
    <source>
        <strain evidence="1">MV2-25</strain>
    </source>
</reference>
<reference evidence="1" key="4">
    <citation type="submission" date="2015-11" db="EMBL/GenBank/DDBJ databases">
        <authorList>
            <consortium name="FlyBase"/>
        </authorList>
    </citation>
    <scope>NUCLEOTIDE SEQUENCE</scope>
    <source>
        <strain evidence="1">MV2-25</strain>
    </source>
</reference>
<dbReference type="Gene3D" id="3.60.10.10">
    <property type="entry name" value="Endonuclease/exonuclease/phosphatase"/>
    <property type="match status" value="1"/>
</dbReference>
<accession>A0A0R3NVL7</accession>
<reference evidence="1" key="3">
    <citation type="journal article" date="2012" name="PLoS ONE">
        <title>Mind the gap: upgrading genomes with Pacific Biosciences RS long-read sequencing technology.</title>
        <authorList>
            <person name="English A.C."/>
            <person name="Richards S."/>
            <person name="Han Y."/>
            <person name="Wang M."/>
            <person name="Vee V."/>
            <person name="Qu J."/>
            <person name="Qin X."/>
            <person name="Muzny D.M."/>
            <person name="Reid J.G."/>
            <person name="Worley K.C."/>
            <person name="Gibbs R.A."/>
        </authorList>
    </citation>
    <scope>NUCLEOTIDE SEQUENCE</scope>
    <source>
        <strain evidence="1">MV2-25</strain>
    </source>
</reference>
<protein>
    <recommendedName>
        <fullName evidence="2">Endonuclease/exonuclease/phosphatase domain-containing protein</fullName>
    </recommendedName>
</protein>
<dbReference type="SUPFAM" id="SSF56219">
    <property type="entry name" value="DNase I-like"/>
    <property type="match status" value="1"/>
</dbReference>
<dbReference type="InterPro" id="IPR036691">
    <property type="entry name" value="Endo/exonu/phosph_ase_sf"/>
</dbReference>
<dbReference type="AlphaFoldDB" id="A0A0R3NVL7"/>
<gene>
    <name evidence="1" type="primary">Dpse\GA32975</name>
    <name evidence="1" type="ORF">Dpse_GA32975</name>
</gene>
<name>A0A0R3NVL7_DROPS</name>
<evidence type="ECO:0000313" key="1">
    <source>
        <dbReference type="EMBL" id="KRT05201.1"/>
    </source>
</evidence>